<evidence type="ECO:0000256" key="7">
    <source>
        <dbReference type="ARBA" id="ARBA00023136"/>
    </source>
</evidence>
<dbReference type="PANTHER" id="PTHR35011:SF2">
    <property type="entry name" value="2,3-DIKETO-L-GULONATE TRAP TRANSPORTER SMALL PERMEASE PROTEIN YIAM"/>
    <property type="match status" value="1"/>
</dbReference>
<dbReference type="EMBL" id="JBHUOQ010000004">
    <property type="protein sequence ID" value="MFD2831168.1"/>
    <property type="molecule type" value="Genomic_DNA"/>
</dbReference>
<evidence type="ECO:0000256" key="3">
    <source>
        <dbReference type="ARBA" id="ARBA00022475"/>
    </source>
</evidence>
<evidence type="ECO:0000313" key="12">
    <source>
        <dbReference type="Proteomes" id="UP001597519"/>
    </source>
</evidence>
<keyword evidence="3" id="KW-1003">Cell membrane</keyword>
<feature type="transmembrane region" description="Helical" evidence="9">
    <location>
        <begin position="94"/>
        <end position="114"/>
    </location>
</feature>
<organism evidence="11 12">
    <name type="scientific">Corticicoccus populi</name>
    <dbReference type="NCBI Taxonomy" id="1812821"/>
    <lineage>
        <taxon>Bacteria</taxon>
        <taxon>Bacillati</taxon>
        <taxon>Bacillota</taxon>
        <taxon>Bacilli</taxon>
        <taxon>Bacillales</taxon>
        <taxon>Staphylococcaceae</taxon>
        <taxon>Corticicoccus</taxon>
    </lineage>
</organism>
<dbReference type="PANTHER" id="PTHR35011">
    <property type="entry name" value="2,3-DIKETO-L-GULONATE TRAP TRANSPORTER SMALL PERMEASE PROTEIN YIAM"/>
    <property type="match status" value="1"/>
</dbReference>
<evidence type="ECO:0000259" key="10">
    <source>
        <dbReference type="Pfam" id="PF04290"/>
    </source>
</evidence>
<reference evidence="12" key="1">
    <citation type="journal article" date="2019" name="Int. J. Syst. Evol. Microbiol.">
        <title>The Global Catalogue of Microorganisms (GCM) 10K type strain sequencing project: providing services to taxonomists for standard genome sequencing and annotation.</title>
        <authorList>
            <consortium name="The Broad Institute Genomics Platform"/>
            <consortium name="The Broad Institute Genome Sequencing Center for Infectious Disease"/>
            <person name="Wu L."/>
            <person name="Ma J."/>
        </authorList>
    </citation>
    <scope>NUCLEOTIDE SEQUENCE [LARGE SCALE GENOMIC DNA]</scope>
    <source>
        <strain evidence="12">KCTC 33575</strain>
    </source>
</reference>
<keyword evidence="6 9" id="KW-1133">Transmembrane helix</keyword>
<keyword evidence="12" id="KW-1185">Reference proteome</keyword>
<feature type="transmembrane region" description="Helical" evidence="9">
    <location>
        <begin position="20"/>
        <end position="38"/>
    </location>
</feature>
<sequence length="165" mass="18721">MNVLKSFVRVMEVFNKYVGYLLAIILAVMTLLIFWQVVSRHFFGTPLSWSEELARFLMIYLIMVGSALATKDGGMISVDILLEKFESTKFKPYIITIAQLLSIIFFVVLFIYGYQFAMNSFNQIAPGSQISMGWVYLSIPFGAVLLTINSITRIVSVFVGEEKTE</sequence>
<evidence type="ECO:0000313" key="11">
    <source>
        <dbReference type="EMBL" id="MFD2831168.1"/>
    </source>
</evidence>
<name>A0ABW5WY16_9STAP</name>
<keyword evidence="4" id="KW-0997">Cell inner membrane</keyword>
<dbReference type="Proteomes" id="UP001597519">
    <property type="component" value="Unassembled WGS sequence"/>
</dbReference>
<gene>
    <name evidence="11" type="ORF">ACFSX4_11900</name>
</gene>
<evidence type="ECO:0000256" key="8">
    <source>
        <dbReference type="ARBA" id="ARBA00038436"/>
    </source>
</evidence>
<comment type="caution">
    <text evidence="11">The sequence shown here is derived from an EMBL/GenBank/DDBJ whole genome shotgun (WGS) entry which is preliminary data.</text>
</comment>
<evidence type="ECO:0000256" key="1">
    <source>
        <dbReference type="ARBA" id="ARBA00004429"/>
    </source>
</evidence>
<evidence type="ECO:0000256" key="5">
    <source>
        <dbReference type="ARBA" id="ARBA00022692"/>
    </source>
</evidence>
<evidence type="ECO:0000256" key="6">
    <source>
        <dbReference type="ARBA" id="ARBA00022989"/>
    </source>
</evidence>
<comment type="subcellular location">
    <subcellularLocation>
        <location evidence="1">Cell inner membrane</location>
        <topology evidence="1">Multi-pass membrane protein</topology>
    </subcellularLocation>
</comment>
<dbReference type="InterPro" id="IPR055348">
    <property type="entry name" value="DctQ"/>
</dbReference>
<accession>A0ABW5WY16</accession>
<dbReference type="RefSeq" id="WP_377775136.1">
    <property type="nucleotide sequence ID" value="NZ_JBHUOQ010000004.1"/>
</dbReference>
<feature type="transmembrane region" description="Helical" evidence="9">
    <location>
        <begin position="134"/>
        <end position="159"/>
    </location>
</feature>
<keyword evidence="5 9" id="KW-0812">Transmembrane</keyword>
<proteinExistence type="inferred from homology"/>
<evidence type="ECO:0000256" key="9">
    <source>
        <dbReference type="SAM" id="Phobius"/>
    </source>
</evidence>
<protein>
    <submittedName>
        <fullName evidence="11">TRAP transporter small permease</fullName>
    </submittedName>
</protein>
<keyword evidence="7 9" id="KW-0472">Membrane</keyword>
<evidence type="ECO:0000256" key="4">
    <source>
        <dbReference type="ARBA" id="ARBA00022519"/>
    </source>
</evidence>
<feature type="domain" description="Tripartite ATP-independent periplasmic transporters DctQ component" evidence="10">
    <location>
        <begin position="29"/>
        <end position="158"/>
    </location>
</feature>
<keyword evidence="2" id="KW-0813">Transport</keyword>
<comment type="similarity">
    <text evidence="8">Belongs to the TRAP transporter small permease family.</text>
</comment>
<dbReference type="Pfam" id="PF04290">
    <property type="entry name" value="DctQ"/>
    <property type="match status" value="1"/>
</dbReference>
<dbReference type="InterPro" id="IPR007387">
    <property type="entry name" value="TRAP_DctQ"/>
</dbReference>
<evidence type="ECO:0000256" key="2">
    <source>
        <dbReference type="ARBA" id="ARBA00022448"/>
    </source>
</evidence>
<feature type="transmembrane region" description="Helical" evidence="9">
    <location>
        <begin position="58"/>
        <end position="82"/>
    </location>
</feature>